<evidence type="ECO:0000259" key="3">
    <source>
        <dbReference type="PROSITE" id="PS51360"/>
    </source>
</evidence>
<dbReference type="Gene3D" id="1.10.245.10">
    <property type="entry name" value="SWIB/MDM2 domain"/>
    <property type="match status" value="1"/>
</dbReference>
<feature type="region of interest" description="Disordered" evidence="2">
    <location>
        <begin position="546"/>
        <end position="574"/>
    </location>
</feature>
<dbReference type="EMBL" id="CM029054">
    <property type="protein sequence ID" value="KAG2538746.1"/>
    <property type="molecule type" value="Genomic_DNA"/>
</dbReference>
<dbReference type="Pfam" id="PF25980">
    <property type="entry name" value="NERD_plant"/>
    <property type="match status" value="1"/>
</dbReference>
<dbReference type="InterPro" id="IPR045894">
    <property type="entry name" value="At5g08430-like"/>
</dbReference>
<evidence type="ECO:0000256" key="1">
    <source>
        <dbReference type="SAM" id="Coils"/>
    </source>
</evidence>
<dbReference type="InterPro" id="IPR036885">
    <property type="entry name" value="SWIB_MDM2_dom_sf"/>
</dbReference>
<dbReference type="Pfam" id="PF03126">
    <property type="entry name" value="Plus-3"/>
    <property type="match status" value="1"/>
</dbReference>
<feature type="domain" description="DM2" evidence="4">
    <location>
        <begin position="211"/>
        <end position="294"/>
    </location>
</feature>
<dbReference type="SUPFAM" id="SSF159042">
    <property type="entry name" value="Plus3-like"/>
    <property type="match status" value="1"/>
</dbReference>
<evidence type="ECO:0000313" key="6">
    <source>
        <dbReference type="Proteomes" id="UP000823388"/>
    </source>
</evidence>
<dbReference type="PANTHER" id="PTHR46851">
    <property type="entry name" value="OS01G0884500 PROTEIN"/>
    <property type="match status" value="1"/>
</dbReference>
<dbReference type="Gene3D" id="3.30.40.10">
    <property type="entry name" value="Zinc/RING finger domain, C3HC4 (zinc finger)"/>
    <property type="match status" value="1"/>
</dbReference>
<feature type="domain" description="Plus3" evidence="3">
    <location>
        <begin position="359"/>
        <end position="494"/>
    </location>
</feature>
<dbReference type="PANTHER" id="PTHR46851:SF21">
    <property type="entry name" value="OS01G0884500 PROTEIN"/>
    <property type="match status" value="1"/>
</dbReference>
<feature type="compositionally biased region" description="Polar residues" evidence="2">
    <location>
        <begin position="563"/>
        <end position="574"/>
    </location>
</feature>
<dbReference type="Gene3D" id="3.90.70.200">
    <property type="entry name" value="Plus-3 domain"/>
    <property type="match status" value="1"/>
</dbReference>
<dbReference type="GO" id="GO:0003677">
    <property type="term" value="F:DNA binding"/>
    <property type="evidence" value="ECO:0007669"/>
    <property type="project" value="InterPro"/>
</dbReference>
<sequence>MLGGKPDQCCFVCKDDGDHLRRCDFRNCHLRCLENKHVSFSSHSEQLICDWHICFNCRQSSHFQCLCCPKSVCHDCLGKVGFVELRMQQKGFCTSCLNKAILIEKNTDIDPRWVQSDFSKAEIEEILFKDYWEDVQDREHLKLLKMLEEAHFILNKKLDLNRSNSEKFPDKDHMSDTNIFAENAAIEKTIPLDSKGEQNKVITSLKDKSNKKTYTGWGSEELMRFLSSSGKDTSKSLDEDEIVGVIMAYIKKKNLFKNNKKKSFLCDEKLHLLFGRRKVGCESIRKFLAVHLAANSVSEDEIFYGSEDDDVPITKKKPRVDGSEDDDDDGLIMKKKPRNSMDLKIVKRFSQRNKRCFASLNENNIKLIYLRRSLVIDLLNHPDTFDQKVVGCFVRVKNAPIVHKYEMPKNPYQLGLVTGIKKSSEEYKMKDTCTDILLCVTGLWDDVKISMLSDEDFTQEECNDLVSSVKNGLLEKPTIAALEEVATVHKDIENHWIDKEVVRLERAIERANRKGWKQEFEELMQQLELLSTESERMRRLEEVPEIIADTEQDGNETELEVEASNSSQQNIGAN</sequence>
<keyword evidence="6" id="KW-1185">Reference proteome</keyword>
<feature type="coiled-coil region" evidence="1">
    <location>
        <begin position="513"/>
        <end position="540"/>
    </location>
</feature>
<organism evidence="5 6">
    <name type="scientific">Panicum virgatum</name>
    <name type="common">Blackwell switchgrass</name>
    <dbReference type="NCBI Taxonomy" id="38727"/>
    <lineage>
        <taxon>Eukaryota</taxon>
        <taxon>Viridiplantae</taxon>
        <taxon>Streptophyta</taxon>
        <taxon>Embryophyta</taxon>
        <taxon>Tracheophyta</taxon>
        <taxon>Spermatophyta</taxon>
        <taxon>Magnoliopsida</taxon>
        <taxon>Liliopsida</taxon>
        <taxon>Poales</taxon>
        <taxon>Poaceae</taxon>
        <taxon>PACMAD clade</taxon>
        <taxon>Panicoideae</taxon>
        <taxon>Panicodae</taxon>
        <taxon>Paniceae</taxon>
        <taxon>Panicinae</taxon>
        <taxon>Panicum</taxon>
        <taxon>Panicum sect. Hiantes</taxon>
    </lineage>
</organism>
<dbReference type="InterPro" id="IPR004343">
    <property type="entry name" value="Plus-3_dom"/>
</dbReference>
<protein>
    <submittedName>
        <fullName evidence="5">Uncharacterized protein</fullName>
    </submittedName>
</protein>
<dbReference type="InterPro" id="IPR058668">
    <property type="entry name" value="NERD_dom"/>
</dbReference>
<dbReference type="PROSITE" id="PS51925">
    <property type="entry name" value="SWIB_MDM2"/>
    <property type="match status" value="1"/>
</dbReference>
<evidence type="ECO:0000259" key="4">
    <source>
        <dbReference type="PROSITE" id="PS51925"/>
    </source>
</evidence>
<dbReference type="InterPro" id="IPR013083">
    <property type="entry name" value="Znf_RING/FYVE/PHD"/>
</dbReference>
<keyword evidence="1" id="KW-0175">Coiled coil</keyword>
<dbReference type="AlphaFoldDB" id="A0A8T0MVD5"/>
<accession>A0A8T0MVD5</accession>
<reference evidence="5" key="1">
    <citation type="submission" date="2020-05" db="EMBL/GenBank/DDBJ databases">
        <title>WGS assembly of Panicum virgatum.</title>
        <authorList>
            <person name="Lovell J.T."/>
            <person name="Jenkins J."/>
            <person name="Shu S."/>
            <person name="Juenger T.E."/>
            <person name="Schmutz J."/>
        </authorList>
    </citation>
    <scope>NUCLEOTIDE SEQUENCE</scope>
    <source>
        <strain evidence="5">AP13</strain>
    </source>
</reference>
<dbReference type="InterPro" id="IPR036128">
    <property type="entry name" value="Plus3-like_sf"/>
</dbReference>
<feature type="compositionally biased region" description="Acidic residues" evidence="2">
    <location>
        <begin position="548"/>
        <end position="561"/>
    </location>
</feature>
<dbReference type="InterPro" id="IPR003121">
    <property type="entry name" value="SWIB_MDM2_domain"/>
</dbReference>
<dbReference type="PROSITE" id="PS51360">
    <property type="entry name" value="PLUS3"/>
    <property type="match status" value="1"/>
</dbReference>
<name>A0A8T0MVD5_PANVG</name>
<evidence type="ECO:0000256" key="2">
    <source>
        <dbReference type="SAM" id="MobiDB-lite"/>
    </source>
</evidence>
<dbReference type="Proteomes" id="UP000823388">
    <property type="component" value="Chromosome 9N"/>
</dbReference>
<dbReference type="SUPFAM" id="SSF47592">
    <property type="entry name" value="SWIB/MDM2 domain"/>
    <property type="match status" value="1"/>
</dbReference>
<proteinExistence type="predicted"/>
<dbReference type="SMART" id="SM00719">
    <property type="entry name" value="Plus3"/>
    <property type="match status" value="1"/>
</dbReference>
<dbReference type="Pfam" id="PF02201">
    <property type="entry name" value="SWIB"/>
    <property type="match status" value="1"/>
</dbReference>
<comment type="caution">
    <text evidence="5">The sequence shown here is derived from an EMBL/GenBank/DDBJ whole genome shotgun (WGS) entry which is preliminary data.</text>
</comment>
<gene>
    <name evidence="5" type="ORF">PVAP13_9NG361200</name>
</gene>
<evidence type="ECO:0000313" key="5">
    <source>
        <dbReference type="EMBL" id="KAG2538746.1"/>
    </source>
</evidence>